<evidence type="ECO:0000313" key="3">
    <source>
        <dbReference type="EMBL" id="SHO54765.1"/>
    </source>
</evidence>
<dbReference type="Pfam" id="PF13561">
    <property type="entry name" value="adh_short_C2"/>
    <property type="match status" value="1"/>
</dbReference>
<dbReference type="PRINTS" id="PR00081">
    <property type="entry name" value="GDHRDH"/>
</dbReference>
<dbReference type="STRING" id="1117707.VQ7734_00483"/>
<evidence type="ECO:0000256" key="1">
    <source>
        <dbReference type="ARBA" id="ARBA00006484"/>
    </source>
</evidence>
<protein>
    <submittedName>
        <fullName evidence="3">Cyclopentanol dehydrogenase</fullName>
        <ecNumber evidence="3">1.1.1.163</ecNumber>
    </submittedName>
</protein>
<evidence type="ECO:0000259" key="2">
    <source>
        <dbReference type="SMART" id="SM00822"/>
    </source>
</evidence>
<gene>
    <name evidence="3" type="primary">cpnA</name>
    <name evidence="3" type="ORF">VQ7734_00483</name>
</gene>
<dbReference type="InterPro" id="IPR002347">
    <property type="entry name" value="SDR_fam"/>
</dbReference>
<proteinExistence type="inferred from homology"/>
<dbReference type="GO" id="GO:0055041">
    <property type="term" value="F:cyclopentanol dehydrogenase activity"/>
    <property type="evidence" value="ECO:0007669"/>
    <property type="project" value="UniProtKB-EC"/>
</dbReference>
<dbReference type="RefSeq" id="WP_073579674.1">
    <property type="nucleotide sequence ID" value="NZ_AP024897.1"/>
</dbReference>
<sequence>MNTYTLITGGTTGIGFTAAEKLIAEGRQIIITGQNPQRVEAAAEKLGCTGLVADSGDMASVIALAYKLRQDNIRLDGLVLNAGTFIPAGFEETTEADFDKSFAVNTKGPFFTLQALLPCLSHPCSVVFVSSIAVDKGFAGCAAYAASKAAAEAFMRVANIDLASRGIRINILRPGVTATPIQGKAGISEAEKQALFNSLDSTALGRVLTPDDHAGTISYLLSDASLAIRNAVIQVDGGYAL</sequence>
<dbReference type="SMART" id="SM00822">
    <property type="entry name" value="PKS_KR"/>
    <property type="match status" value="1"/>
</dbReference>
<dbReference type="PANTHER" id="PTHR43975:SF2">
    <property type="entry name" value="EG:BACR7A4.14 PROTEIN-RELATED"/>
    <property type="match status" value="1"/>
</dbReference>
<feature type="domain" description="Ketoreductase" evidence="2">
    <location>
        <begin position="2"/>
        <end position="177"/>
    </location>
</feature>
<dbReference type="InterPro" id="IPR057326">
    <property type="entry name" value="KR_dom"/>
</dbReference>
<accession>A0A1M7YQC5</accession>
<dbReference type="AlphaFoldDB" id="A0A1M7YQC5"/>
<dbReference type="Gene3D" id="3.40.50.720">
    <property type="entry name" value="NAD(P)-binding Rossmann-like Domain"/>
    <property type="match status" value="1"/>
</dbReference>
<dbReference type="FunFam" id="3.40.50.720:FF:000084">
    <property type="entry name" value="Short-chain dehydrogenase reductase"/>
    <property type="match status" value="1"/>
</dbReference>
<dbReference type="InterPro" id="IPR036291">
    <property type="entry name" value="NAD(P)-bd_dom_sf"/>
</dbReference>
<keyword evidence="3" id="KW-0560">Oxidoreductase</keyword>
<name>A0A1M7YQC5_9VIBR</name>
<comment type="similarity">
    <text evidence="1">Belongs to the short-chain dehydrogenases/reductases (SDR) family.</text>
</comment>
<dbReference type="Proteomes" id="UP000184600">
    <property type="component" value="Unassembled WGS sequence"/>
</dbReference>
<dbReference type="EMBL" id="FRFG01000007">
    <property type="protein sequence ID" value="SHO54765.1"/>
    <property type="molecule type" value="Genomic_DNA"/>
</dbReference>
<organism evidence="3 4">
    <name type="scientific">Vibrio quintilis</name>
    <dbReference type="NCBI Taxonomy" id="1117707"/>
    <lineage>
        <taxon>Bacteria</taxon>
        <taxon>Pseudomonadati</taxon>
        <taxon>Pseudomonadota</taxon>
        <taxon>Gammaproteobacteria</taxon>
        <taxon>Vibrionales</taxon>
        <taxon>Vibrionaceae</taxon>
        <taxon>Vibrio</taxon>
    </lineage>
</organism>
<dbReference type="EC" id="1.1.1.163" evidence="3"/>
<dbReference type="PANTHER" id="PTHR43975">
    <property type="entry name" value="ZGC:101858"/>
    <property type="match status" value="1"/>
</dbReference>
<dbReference type="CDD" id="cd05233">
    <property type="entry name" value="SDR_c"/>
    <property type="match status" value="1"/>
</dbReference>
<evidence type="ECO:0000313" key="4">
    <source>
        <dbReference type="Proteomes" id="UP000184600"/>
    </source>
</evidence>
<reference evidence="4" key="1">
    <citation type="submission" date="2016-12" db="EMBL/GenBank/DDBJ databases">
        <authorList>
            <person name="Rodrigo-Torres L."/>
            <person name="Arahal R.D."/>
            <person name="Lucena T."/>
        </authorList>
    </citation>
    <scope>NUCLEOTIDE SEQUENCE [LARGE SCALE GENOMIC DNA]</scope>
</reference>
<dbReference type="OrthoDB" id="9803333at2"/>
<dbReference type="SUPFAM" id="SSF51735">
    <property type="entry name" value="NAD(P)-binding Rossmann-fold domains"/>
    <property type="match status" value="1"/>
</dbReference>
<keyword evidence="4" id="KW-1185">Reference proteome</keyword>